<feature type="domain" description="ELYS-like" evidence="3">
    <location>
        <begin position="40"/>
        <end position="275"/>
    </location>
</feature>
<evidence type="ECO:0000313" key="4">
    <source>
        <dbReference type="EMBL" id="KJR83483.1"/>
    </source>
</evidence>
<dbReference type="KEGG" id="ssck:SPSK_04411"/>
<accession>A0A0F2M1B5</accession>
<dbReference type="Proteomes" id="UP000033710">
    <property type="component" value="Unassembled WGS sequence"/>
</dbReference>
<protein>
    <recommendedName>
        <fullName evidence="3">ELYS-like domain-containing protein</fullName>
    </recommendedName>
</protein>
<dbReference type="AlphaFoldDB" id="A0A0F2M1B5"/>
<evidence type="ECO:0000256" key="1">
    <source>
        <dbReference type="ARBA" id="ARBA00004123"/>
    </source>
</evidence>
<dbReference type="OrthoDB" id="20729at2759"/>
<sequence>MSGRLDFRNFSDVFGNGDTLPYDAHVNRDIESKRKSLGGVLFVDRVFTALGIPKVKIYPPKDTRTLHDLFQQILASKMTTHHKLSALYYLLLDHDEGLSARSKIADNFAAQTGMPKRYQIFMSGLWHMDRLQFGVAVEYLAHPSLLPEFADNIITVLVRHAENNDYALPLAYYAAVQPVLKTQEAVELLFEALARTDVSEAFYYTRTLAGPARQQLFEHLVGSVLKDAAGGGSGGGGGGASSSADGIDAAGRSAELISLPLDAQEEAWLRAYLTAGEGRKLKRAKDTMIMKKIVSGDVDLSEGSKSLSGPWGIVLQGFRHETGGEP</sequence>
<dbReference type="EMBL" id="AXCR01000010">
    <property type="protein sequence ID" value="KJR83483.1"/>
    <property type="molecule type" value="Genomic_DNA"/>
</dbReference>
<dbReference type="VEuPathDB" id="FungiDB:SPSK_04411"/>
<evidence type="ECO:0000313" key="5">
    <source>
        <dbReference type="Proteomes" id="UP000033710"/>
    </source>
</evidence>
<comment type="caution">
    <text evidence="4">The sequence shown here is derived from an EMBL/GenBank/DDBJ whole genome shotgun (WGS) entry which is preliminary data.</text>
</comment>
<dbReference type="GeneID" id="27666495"/>
<dbReference type="RefSeq" id="XP_016586159.1">
    <property type="nucleotide sequence ID" value="XM_016731218.1"/>
</dbReference>
<proteinExistence type="predicted"/>
<dbReference type="Pfam" id="PF13934">
    <property type="entry name" value="ELYS"/>
    <property type="match status" value="1"/>
</dbReference>
<evidence type="ECO:0000259" key="3">
    <source>
        <dbReference type="Pfam" id="PF13934"/>
    </source>
</evidence>
<keyword evidence="2" id="KW-0539">Nucleus</keyword>
<dbReference type="GO" id="GO:0005634">
    <property type="term" value="C:nucleus"/>
    <property type="evidence" value="ECO:0007669"/>
    <property type="project" value="UniProtKB-SubCell"/>
</dbReference>
<organism evidence="4 5">
    <name type="scientific">Sporothrix schenckii 1099-18</name>
    <dbReference type="NCBI Taxonomy" id="1397361"/>
    <lineage>
        <taxon>Eukaryota</taxon>
        <taxon>Fungi</taxon>
        <taxon>Dikarya</taxon>
        <taxon>Ascomycota</taxon>
        <taxon>Pezizomycotina</taxon>
        <taxon>Sordariomycetes</taxon>
        <taxon>Sordariomycetidae</taxon>
        <taxon>Ophiostomatales</taxon>
        <taxon>Ophiostomataceae</taxon>
        <taxon>Sporothrix</taxon>
    </lineage>
</organism>
<evidence type="ECO:0000256" key="2">
    <source>
        <dbReference type="ARBA" id="ARBA00023242"/>
    </source>
</evidence>
<reference evidence="4 5" key="2">
    <citation type="journal article" date="2015" name="Eukaryot. Cell">
        <title>Asexual propagation of a virulent clone complex in a human and feline outbreak of sporotrichosis.</title>
        <authorList>
            <person name="Teixeira Mde M."/>
            <person name="Rodrigues A.M."/>
            <person name="Tsui C.K."/>
            <person name="de Almeida L.G."/>
            <person name="Van Diepeningen A.D."/>
            <person name="van den Ende B.G."/>
            <person name="Fernandes G.F."/>
            <person name="Kano R."/>
            <person name="Hamelin R.C."/>
            <person name="Lopes-Bezerra L.M."/>
            <person name="Vasconcelos A.T."/>
            <person name="de Hoog S."/>
            <person name="de Camargo Z.P."/>
            <person name="Felipe M.S."/>
        </authorList>
    </citation>
    <scope>NUCLEOTIDE SEQUENCE [LARGE SCALE GENOMIC DNA]</scope>
    <source>
        <strain evidence="4 5">1099-18</strain>
    </source>
</reference>
<reference evidence="4 5" key="1">
    <citation type="journal article" date="2014" name="BMC Genomics">
        <title>Comparative genomics of the major fungal agents of human and animal Sporotrichosis: Sporothrix schenckii and Sporothrix brasiliensis.</title>
        <authorList>
            <person name="Teixeira M.M."/>
            <person name="de Almeida L.G."/>
            <person name="Kubitschek-Barreira P."/>
            <person name="Alves F.L."/>
            <person name="Kioshima E.S."/>
            <person name="Abadio A.K."/>
            <person name="Fernandes L."/>
            <person name="Derengowski L.S."/>
            <person name="Ferreira K.S."/>
            <person name="Souza R.C."/>
            <person name="Ruiz J.C."/>
            <person name="de Andrade N.C."/>
            <person name="Paes H.C."/>
            <person name="Nicola A.M."/>
            <person name="Albuquerque P."/>
            <person name="Gerber A.L."/>
            <person name="Martins V.P."/>
            <person name="Peconick L.D."/>
            <person name="Neto A.V."/>
            <person name="Chaucanez C.B."/>
            <person name="Silva P.A."/>
            <person name="Cunha O.L."/>
            <person name="de Oliveira F.F."/>
            <person name="dos Santos T.C."/>
            <person name="Barros A.L."/>
            <person name="Soares M.A."/>
            <person name="de Oliveira L.M."/>
            <person name="Marini M.M."/>
            <person name="Villalobos-Duno H."/>
            <person name="Cunha M.M."/>
            <person name="de Hoog S."/>
            <person name="da Silveira J.F."/>
            <person name="Henrissat B."/>
            <person name="Nino-Vega G.A."/>
            <person name="Cisalpino P.S."/>
            <person name="Mora-Montes H.M."/>
            <person name="Almeida S.R."/>
            <person name="Stajich J.E."/>
            <person name="Lopes-Bezerra L.M."/>
            <person name="Vasconcelos A.T."/>
            <person name="Felipe M.S."/>
        </authorList>
    </citation>
    <scope>NUCLEOTIDE SEQUENCE [LARGE SCALE GENOMIC DNA]</scope>
    <source>
        <strain evidence="4 5">1099-18</strain>
    </source>
</reference>
<gene>
    <name evidence="4" type="ORF">SPSK_04411</name>
</gene>
<comment type="subcellular location">
    <subcellularLocation>
        <location evidence="1">Nucleus</location>
    </subcellularLocation>
</comment>
<name>A0A0F2M1B5_SPOSC</name>
<dbReference type="InterPro" id="IPR025151">
    <property type="entry name" value="ELYS_dom"/>
</dbReference>